<gene>
    <name evidence="2" type="ORF">AFK24_11875</name>
</gene>
<dbReference type="GO" id="GO:0004190">
    <property type="term" value="F:aspartic-type endopeptidase activity"/>
    <property type="evidence" value="ECO:0007669"/>
    <property type="project" value="InterPro"/>
</dbReference>
<organism evidence="2 3">
    <name type="scientific">Pseudomonas syringae</name>
    <dbReference type="NCBI Taxonomy" id="317"/>
    <lineage>
        <taxon>Bacteria</taxon>
        <taxon>Pseudomonadati</taxon>
        <taxon>Pseudomonadota</taxon>
        <taxon>Gammaproteobacteria</taxon>
        <taxon>Pseudomonadales</taxon>
        <taxon>Pseudomonadaceae</taxon>
        <taxon>Pseudomonas</taxon>
    </lineage>
</organism>
<dbReference type="GO" id="GO:0009279">
    <property type="term" value="C:cell outer membrane"/>
    <property type="evidence" value="ECO:0007669"/>
    <property type="project" value="InterPro"/>
</dbReference>
<feature type="active site" evidence="1">
    <location>
        <position position="230"/>
    </location>
</feature>
<accession>A0A1C7Z7A8</accession>
<dbReference type="PRINTS" id="PR00482">
    <property type="entry name" value="OMPTIN"/>
</dbReference>
<dbReference type="Proteomes" id="UP000093104">
    <property type="component" value="Unassembled WGS sequence"/>
</dbReference>
<evidence type="ECO:0008006" key="4">
    <source>
        <dbReference type="Google" id="ProtNLM"/>
    </source>
</evidence>
<comment type="caution">
    <text evidence="2">The sequence shown here is derived from an EMBL/GenBank/DDBJ whole genome shotgun (WGS) entry which is preliminary data.</text>
</comment>
<dbReference type="GO" id="GO:0006508">
    <property type="term" value="P:proteolysis"/>
    <property type="evidence" value="ECO:0007669"/>
    <property type="project" value="InterPro"/>
</dbReference>
<dbReference type="AlphaFoldDB" id="A0A1C7Z7A8"/>
<dbReference type="InterPro" id="IPR053724">
    <property type="entry name" value="OMP_A26_sf"/>
</dbReference>
<protein>
    <recommendedName>
        <fullName evidence="4">Omptin family outer membrane protease</fullName>
    </recommendedName>
</protein>
<sequence>MNGRNTLVMLGLVALGQEAAANAQVTREQQLQVGSVELNLGVGLLNGKSEEKVYDSGEKLSQLNWDIKQVPTLHLGLTYHALDWLTLDVRGWTRMSAGNSHMRDYDWLDGDEAGWTHRSDHPDTRLKNAWQAEFAATAWALKREDLALGVMAGYQRSQFDWESRGGSYIYSSKDEYRDRTGEFPAGAKAISYQQTYDTPFLGLVGIYTLQNLTLEGRFKHSQWVKARDFDTHHMRDLTFAGNHGNTGRMQSMALGLTYNFNPQFSVKAGVDHQVYAEAKGSTLRKNAITGDSQRFGNDSSAQASRTTVSTLAVAYRF</sequence>
<dbReference type="Pfam" id="PF01278">
    <property type="entry name" value="Omptin"/>
    <property type="match status" value="1"/>
</dbReference>
<dbReference type="InterPro" id="IPR000036">
    <property type="entry name" value="Peptidase_A26_omptin"/>
</dbReference>
<dbReference type="SUPFAM" id="SSF69917">
    <property type="entry name" value="OMPT-like"/>
    <property type="match status" value="1"/>
</dbReference>
<feature type="active site" evidence="1">
    <location>
        <position position="232"/>
    </location>
</feature>
<evidence type="ECO:0000313" key="2">
    <source>
        <dbReference type="EMBL" id="OCR24936.1"/>
    </source>
</evidence>
<feature type="active site" evidence="1">
    <location>
        <position position="106"/>
    </location>
</feature>
<name>A0A1C7Z7A8_PSESX</name>
<dbReference type="PIRSF" id="PIRSF001522">
    <property type="entry name" value="Peptidase_A26"/>
    <property type="match status" value="1"/>
</dbReference>
<evidence type="ECO:0000313" key="3">
    <source>
        <dbReference type="Proteomes" id="UP000093104"/>
    </source>
</evidence>
<dbReference type="PATRIC" id="fig|317.243.peg.4779"/>
<proteinExistence type="predicted"/>
<dbReference type="InterPro" id="IPR020080">
    <property type="entry name" value="OM_adhesin/peptidase_omptin"/>
</dbReference>
<evidence type="ECO:0000256" key="1">
    <source>
        <dbReference type="PIRSR" id="PIRSR001522-1"/>
    </source>
</evidence>
<feature type="active site" evidence="1">
    <location>
        <position position="104"/>
    </location>
</feature>
<dbReference type="EMBL" id="LGSI01000040">
    <property type="protein sequence ID" value="OCR24936.1"/>
    <property type="molecule type" value="Genomic_DNA"/>
</dbReference>
<reference evidence="2 3" key="1">
    <citation type="submission" date="2015-07" db="EMBL/GenBank/DDBJ databases">
        <title>Draft genome sequence of a diazotrophic, plant growth-promoting rhizobacterium of the Pseudomonas syringae complex.</title>
        <authorList>
            <person name="Patten C.L."/>
            <person name="Jeong H."/>
        </authorList>
    </citation>
    <scope>NUCLEOTIDE SEQUENCE [LARGE SCALE GENOMIC DNA]</scope>
    <source>
        <strain evidence="2 3">GR12-2</strain>
    </source>
</reference>
<dbReference type="Gene3D" id="2.40.128.90">
    <property type="entry name" value="OMPT-like"/>
    <property type="match status" value="1"/>
</dbReference>